<dbReference type="EMBL" id="CP036273">
    <property type="protein sequence ID" value="QDU22761.1"/>
    <property type="molecule type" value="Genomic_DNA"/>
</dbReference>
<dbReference type="Gene3D" id="3.10.110.10">
    <property type="entry name" value="Ubiquitin Conjugating Enzyme"/>
    <property type="match status" value="1"/>
</dbReference>
<evidence type="ECO:0000259" key="1">
    <source>
        <dbReference type="Pfam" id="PF26395"/>
    </source>
</evidence>
<gene>
    <name evidence="2" type="ORF">ETAA1_47470</name>
</gene>
<dbReference type="Pfam" id="PF26395">
    <property type="entry name" value="E2-CBASS"/>
    <property type="match status" value="1"/>
</dbReference>
<dbReference type="InterPro" id="IPR058588">
    <property type="entry name" value="E2-CBASS"/>
</dbReference>
<dbReference type="Proteomes" id="UP000319576">
    <property type="component" value="Chromosome"/>
</dbReference>
<dbReference type="AlphaFoldDB" id="A0A517XZ40"/>
<dbReference type="KEGG" id="uli:ETAA1_47470"/>
<feature type="domain" description="Type II CBASS E2 protein" evidence="1">
    <location>
        <begin position="46"/>
        <end position="144"/>
    </location>
</feature>
<name>A0A517XZ40_9BACT</name>
<evidence type="ECO:0000313" key="2">
    <source>
        <dbReference type="EMBL" id="QDU22761.1"/>
    </source>
</evidence>
<dbReference type="InterPro" id="IPR016135">
    <property type="entry name" value="UBQ-conjugating_enzyme/RWD"/>
</dbReference>
<reference evidence="2 3" key="1">
    <citation type="submission" date="2019-02" db="EMBL/GenBank/DDBJ databases">
        <title>Deep-cultivation of Planctomycetes and their phenomic and genomic characterization uncovers novel biology.</title>
        <authorList>
            <person name="Wiegand S."/>
            <person name="Jogler M."/>
            <person name="Boedeker C."/>
            <person name="Pinto D."/>
            <person name="Vollmers J."/>
            <person name="Rivas-Marin E."/>
            <person name="Kohn T."/>
            <person name="Peeters S.H."/>
            <person name="Heuer A."/>
            <person name="Rast P."/>
            <person name="Oberbeckmann S."/>
            <person name="Bunk B."/>
            <person name="Jeske O."/>
            <person name="Meyerdierks A."/>
            <person name="Storesund J.E."/>
            <person name="Kallscheuer N."/>
            <person name="Luecker S."/>
            <person name="Lage O.M."/>
            <person name="Pohl T."/>
            <person name="Merkel B.J."/>
            <person name="Hornburger P."/>
            <person name="Mueller R.-W."/>
            <person name="Bruemmer F."/>
            <person name="Labrenz M."/>
            <person name="Spormann A.M."/>
            <person name="Op den Camp H."/>
            <person name="Overmann J."/>
            <person name="Amann R."/>
            <person name="Jetten M.S.M."/>
            <person name="Mascher T."/>
            <person name="Medema M.H."/>
            <person name="Devos D.P."/>
            <person name="Kaster A.-K."/>
            <person name="Ovreas L."/>
            <person name="Rohde M."/>
            <person name="Galperin M.Y."/>
            <person name="Jogler C."/>
        </authorList>
    </citation>
    <scope>NUCLEOTIDE SEQUENCE [LARGE SCALE GENOMIC DNA]</scope>
    <source>
        <strain evidence="2 3">ETA_A1</strain>
    </source>
</reference>
<evidence type="ECO:0000313" key="3">
    <source>
        <dbReference type="Proteomes" id="UP000319576"/>
    </source>
</evidence>
<sequence length="146" mass="16501">MTNDDMGLLDTEFGKRRLLTVEVPAVEAYNCGRDAGFGIALNRVGGALVLGYQLKPCHNVYRLETRLLSSYPTVPPETRVLTPLKHCPHLLEGQTLCLWRQGSTRAASRWDPAQFTCVFAVQAAWRWLACYEVWHETGEWPLPEAK</sequence>
<organism evidence="2 3">
    <name type="scientific">Urbifossiella limnaea</name>
    <dbReference type="NCBI Taxonomy" id="2528023"/>
    <lineage>
        <taxon>Bacteria</taxon>
        <taxon>Pseudomonadati</taxon>
        <taxon>Planctomycetota</taxon>
        <taxon>Planctomycetia</taxon>
        <taxon>Gemmatales</taxon>
        <taxon>Gemmataceae</taxon>
        <taxon>Urbifossiella</taxon>
    </lineage>
</organism>
<keyword evidence="3" id="KW-1185">Reference proteome</keyword>
<accession>A0A517XZ40</accession>
<proteinExistence type="predicted"/>
<dbReference type="SUPFAM" id="SSF54495">
    <property type="entry name" value="UBC-like"/>
    <property type="match status" value="1"/>
</dbReference>
<dbReference type="RefSeq" id="WP_238389288.1">
    <property type="nucleotide sequence ID" value="NZ_CP036273.1"/>
</dbReference>
<protein>
    <recommendedName>
        <fullName evidence="1">Type II CBASS E2 protein domain-containing protein</fullName>
    </recommendedName>
</protein>